<evidence type="ECO:0000313" key="9">
    <source>
        <dbReference type="Proteomes" id="UP000642284"/>
    </source>
</evidence>
<evidence type="ECO:0000256" key="1">
    <source>
        <dbReference type="ARBA" id="ARBA00004651"/>
    </source>
</evidence>
<dbReference type="RefSeq" id="WP_187818456.1">
    <property type="nucleotide sequence ID" value="NZ_JACTVJ010000023.1"/>
</dbReference>
<feature type="transmembrane region" description="Helical" evidence="6">
    <location>
        <begin position="213"/>
        <end position="232"/>
    </location>
</feature>
<keyword evidence="4 6" id="KW-1133">Transmembrane helix</keyword>
<dbReference type="Proteomes" id="UP000642284">
    <property type="component" value="Unassembled WGS sequence"/>
</dbReference>
<evidence type="ECO:0000313" key="8">
    <source>
        <dbReference type="EMBL" id="MBC9718013.1"/>
    </source>
</evidence>
<reference evidence="8 9" key="1">
    <citation type="submission" date="2020-08" db="EMBL/GenBank/DDBJ databases">
        <title>Genemic of Streptomyces polyaspartic.</title>
        <authorList>
            <person name="Liu W."/>
        </authorList>
    </citation>
    <scope>NUCLEOTIDE SEQUENCE [LARGE SCALE GENOMIC DNA]</scope>
    <source>
        <strain evidence="8 9">TRM66268-LWL</strain>
    </source>
</reference>
<keyword evidence="5 6" id="KW-0472">Membrane</keyword>
<keyword evidence="2" id="KW-1003">Cell membrane</keyword>
<keyword evidence="3 6" id="KW-0812">Transmembrane</keyword>
<evidence type="ECO:0000256" key="5">
    <source>
        <dbReference type="ARBA" id="ARBA00023136"/>
    </source>
</evidence>
<keyword evidence="9" id="KW-1185">Reference proteome</keyword>
<dbReference type="InterPro" id="IPR042094">
    <property type="entry name" value="T2SS_GspF_sf"/>
</dbReference>
<sequence length="289" mass="29646">MTTTRMLIGLALGCGFAACVGLFVLALRGGPRVKPRLRGRLPADVGGRSLLIAGAVAVTVGIVTGWPVAALLTFTGVLTLPRLLGGDRQAAARTERLEAIATWTEMLRDTLSAAAGLEQAILATVPVAPPALKVPAEALAARIEDGAPLADALRAFADEVDDPVADMAVAALVMAAERQARQLAPLLGALAQSTREQVVMRLRTEAGRARVRTSVRVITATTLGLAAGLVVLNRPYLGPYGTGLGQLVLGLVGALFGVGLWWLAKIATLGEESRVLKGVATSGAGGGGR</sequence>
<dbReference type="Gene3D" id="1.20.81.30">
    <property type="entry name" value="Type II secretion system (T2SS), domain F"/>
    <property type="match status" value="1"/>
</dbReference>
<comment type="subcellular location">
    <subcellularLocation>
        <location evidence="1">Cell membrane</location>
        <topology evidence="1">Multi-pass membrane protein</topology>
    </subcellularLocation>
</comment>
<organism evidence="8 9">
    <name type="scientific">Streptomyces polyasparticus</name>
    <dbReference type="NCBI Taxonomy" id="2767826"/>
    <lineage>
        <taxon>Bacteria</taxon>
        <taxon>Bacillati</taxon>
        <taxon>Actinomycetota</taxon>
        <taxon>Actinomycetes</taxon>
        <taxon>Kitasatosporales</taxon>
        <taxon>Streptomycetaceae</taxon>
        <taxon>Streptomyces</taxon>
    </lineage>
</organism>
<dbReference type="EMBL" id="JACTVJ010000023">
    <property type="protein sequence ID" value="MBC9718013.1"/>
    <property type="molecule type" value="Genomic_DNA"/>
</dbReference>
<evidence type="ECO:0000256" key="2">
    <source>
        <dbReference type="ARBA" id="ARBA00022475"/>
    </source>
</evidence>
<feature type="domain" description="Type II secretion system protein GspF" evidence="7">
    <location>
        <begin position="104"/>
        <end position="229"/>
    </location>
</feature>
<dbReference type="PANTHER" id="PTHR35007">
    <property type="entry name" value="INTEGRAL MEMBRANE PROTEIN-RELATED"/>
    <property type="match status" value="1"/>
</dbReference>
<evidence type="ECO:0000256" key="3">
    <source>
        <dbReference type="ARBA" id="ARBA00022692"/>
    </source>
</evidence>
<protein>
    <submittedName>
        <fullName evidence="8">Type II secretion system F family protein</fullName>
    </submittedName>
</protein>
<evidence type="ECO:0000256" key="4">
    <source>
        <dbReference type="ARBA" id="ARBA00022989"/>
    </source>
</evidence>
<accession>A0ABR7SUR2</accession>
<feature type="transmembrane region" description="Helical" evidence="6">
    <location>
        <begin position="244"/>
        <end position="264"/>
    </location>
</feature>
<feature type="transmembrane region" description="Helical" evidence="6">
    <location>
        <begin position="50"/>
        <end position="80"/>
    </location>
</feature>
<comment type="caution">
    <text evidence="8">The sequence shown here is derived from an EMBL/GenBank/DDBJ whole genome shotgun (WGS) entry which is preliminary data.</text>
</comment>
<proteinExistence type="predicted"/>
<dbReference type="Pfam" id="PF00482">
    <property type="entry name" value="T2SSF"/>
    <property type="match status" value="1"/>
</dbReference>
<evidence type="ECO:0000256" key="6">
    <source>
        <dbReference type="SAM" id="Phobius"/>
    </source>
</evidence>
<evidence type="ECO:0000259" key="7">
    <source>
        <dbReference type="Pfam" id="PF00482"/>
    </source>
</evidence>
<name>A0ABR7SUR2_9ACTN</name>
<dbReference type="InterPro" id="IPR018076">
    <property type="entry name" value="T2SS_GspF_dom"/>
</dbReference>
<dbReference type="PROSITE" id="PS51257">
    <property type="entry name" value="PROKAR_LIPOPROTEIN"/>
    <property type="match status" value="1"/>
</dbReference>
<dbReference type="PANTHER" id="PTHR35007:SF3">
    <property type="entry name" value="POSSIBLE CONSERVED ALANINE RICH MEMBRANE PROTEIN"/>
    <property type="match status" value="1"/>
</dbReference>
<gene>
    <name evidence="8" type="ORF">H9Y04_36320</name>
</gene>